<organism evidence="8 9">
    <name type="scientific">Candidatus Lloydbacteria bacterium RIFCSPHIGHO2_01_FULL_49_22</name>
    <dbReference type="NCBI Taxonomy" id="1798658"/>
    <lineage>
        <taxon>Bacteria</taxon>
        <taxon>Candidatus Lloydiibacteriota</taxon>
    </lineage>
</organism>
<feature type="transmembrane region" description="Helical" evidence="6">
    <location>
        <begin position="117"/>
        <end position="139"/>
    </location>
</feature>
<evidence type="ECO:0000256" key="2">
    <source>
        <dbReference type="ARBA" id="ARBA00006143"/>
    </source>
</evidence>
<evidence type="ECO:0000256" key="6">
    <source>
        <dbReference type="SAM" id="Phobius"/>
    </source>
</evidence>
<keyword evidence="4 6" id="KW-1133">Transmembrane helix</keyword>
<dbReference type="PANTHER" id="PTHR31272:SF4">
    <property type="entry name" value="CYTOCHROME C-TYPE BIOGENESIS PROTEIN HI_1454-RELATED"/>
    <property type="match status" value="1"/>
</dbReference>
<evidence type="ECO:0000256" key="5">
    <source>
        <dbReference type="ARBA" id="ARBA00023136"/>
    </source>
</evidence>
<evidence type="ECO:0000256" key="4">
    <source>
        <dbReference type="ARBA" id="ARBA00022989"/>
    </source>
</evidence>
<feature type="transmembrane region" description="Helical" evidence="6">
    <location>
        <begin position="204"/>
        <end position="237"/>
    </location>
</feature>
<evidence type="ECO:0000259" key="7">
    <source>
        <dbReference type="Pfam" id="PF02683"/>
    </source>
</evidence>
<dbReference type="Pfam" id="PF02683">
    <property type="entry name" value="DsbD_TM"/>
    <property type="match status" value="1"/>
</dbReference>
<dbReference type="EMBL" id="MHLI01000016">
    <property type="protein sequence ID" value="OGZ05005.1"/>
    <property type="molecule type" value="Genomic_DNA"/>
</dbReference>
<evidence type="ECO:0000313" key="9">
    <source>
        <dbReference type="Proteomes" id="UP000177122"/>
    </source>
</evidence>
<name>A0A1G2CUE5_9BACT</name>
<sequence>MPDISFISALIGGLLTFFAPCTLPLIPAYIAFIGGSSADKNGTTFSRKRLFTNALFFVLGFSVVFILFGLASGSIGKFLVMHRLLISQVGGVLICLFGLSLLGLFPRMKGFSYRPPAFVSAGSPFGGFSLGFLFALGWSPCLGPILGTILVLASTSGTAFSGAALLATYSLGLAIPFLFVALLYGSAFTYVAKLETYLPLITRVGAILIIGIGILLIIGQFGILNSWAGIIIGPLGLDRLVDFM</sequence>
<keyword evidence="3 6" id="KW-0812">Transmembrane</keyword>
<protein>
    <recommendedName>
        <fullName evidence="7">Cytochrome C biogenesis protein transmembrane domain-containing protein</fullName>
    </recommendedName>
</protein>
<feature type="transmembrane region" description="Helical" evidence="6">
    <location>
        <begin position="6"/>
        <end position="30"/>
    </location>
</feature>
<accession>A0A1G2CUE5</accession>
<dbReference type="InterPro" id="IPR051790">
    <property type="entry name" value="Cytochrome_c-biogenesis_DsbD"/>
</dbReference>
<evidence type="ECO:0000313" key="8">
    <source>
        <dbReference type="EMBL" id="OGZ05005.1"/>
    </source>
</evidence>
<feature type="transmembrane region" description="Helical" evidence="6">
    <location>
        <begin position="173"/>
        <end position="192"/>
    </location>
</feature>
<feature type="transmembrane region" description="Helical" evidence="6">
    <location>
        <begin position="50"/>
        <end position="72"/>
    </location>
</feature>
<feature type="domain" description="Cytochrome C biogenesis protein transmembrane" evidence="7">
    <location>
        <begin position="8"/>
        <end position="217"/>
    </location>
</feature>
<dbReference type="GO" id="GO:0016020">
    <property type="term" value="C:membrane"/>
    <property type="evidence" value="ECO:0007669"/>
    <property type="project" value="UniProtKB-SubCell"/>
</dbReference>
<proteinExistence type="inferred from homology"/>
<dbReference type="Proteomes" id="UP000177122">
    <property type="component" value="Unassembled WGS sequence"/>
</dbReference>
<evidence type="ECO:0000256" key="1">
    <source>
        <dbReference type="ARBA" id="ARBA00004141"/>
    </source>
</evidence>
<keyword evidence="5 6" id="KW-0472">Membrane</keyword>
<feature type="transmembrane region" description="Helical" evidence="6">
    <location>
        <begin position="84"/>
        <end position="105"/>
    </location>
</feature>
<feature type="transmembrane region" description="Helical" evidence="6">
    <location>
        <begin position="145"/>
        <end position="166"/>
    </location>
</feature>
<comment type="caution">
    <text evidence="8">The sequence shown here is derived from an EMBL/GenBank/DDBJ whole genome shotgun (WGS) entry which is preliminary data.</text>
</comment>
<comment type="similarity">
    <text evidence="2">Belongs to the DsbD family.</text>
</comment>
<dbReference type="PANTHER" id="PTHR31272">
    <property type="entry name" value="CYTOCHROME C-TYPE BIOGENESIS PROTEIN HI_1454-RELATED"/>
    <property type="match status" value="1"/>
</dbReference>
<dbReference type="InterPro" id="IPR003834">
    <property type="entry name" value="Cyt_c_assmbl_TM_dom"/>
</dbReference>
<reference evidence="8 9" key="1">
    <citation type="journal article" date="2016" name="Nat. Commun.">
        <title>Thousands of microbial genomes shed light on interconnected biogeochemical processes in an aquifer system.</title>
        <authorList>
            <person name="Anantharaman K."/>
            <person name="Brown C.T."/>
            <person name="Hug L.A."/>
            <person name="Sharon I."/>
            <person name="Castelle C.J."/>
            <person name="Probst A.J."/>
            <person name="Thomas B.C."/>
            <person name="Singh A."/>
            <person name="Wilkins M.J."/>
            <person name="Karaoz U."/>
            <person name="Brodie E.L."/>
            <person name="Williams K.H."/>
            <person name="Hubbard S.S."/>
            <person name="Banfield J.F."/>
        </authorList>
    </citation>
    <scope>NUCLEOTIDE SEQUENCE [LARGE SCALE GENOMIC DNA]</scope>
</reference>
<evidence type="ECO:0000256" key="3">
    <source>
        <dbReference type="ARBA" id="ARBA00022692"/>
    </source>
</evidence>
<gene>
    <name evidence="8" type="ORF">A2845_01870</name>
</gene>
<comment type="subcellular location">
    <subcellularLocation>
        <location evidence="1">Membrane</location>
        <topology evidence="1">Multi-pass membrane protein</topology>
    </subcellularLocation>
</comment>
<dbReference type="GO" id="GO:0017004">
    <property type="term" value="P:cytochrome complex assembly"/>
    <property type="evidence" value="ECO:0007669"/>
    <property type="project" value="InterPro"/>
</dbReference>
<dbReference type="AlphaFoldDB" id="A0A1G2CUE5"/>